<keyword evidence="4" id="KW-1185">Reference proteome</keyword>
<proteinExistence type="predicted"/>
<dbReference type="AlphaFoldDB" id="C1NAG8"/>
<evidence type="ECO:0000313" key="4">
    <source>
        <dbReference type="Proteomes" id="UP000001876"/>
    </source>
</evidence>
<dbReference type="PANTHER" id="PTHR46599:SF3">
    <property type="entry name" value="PIGGYBAC TRANSPOSABLE ELEMENT-DERIVED PROTEIN 4"/>
    <property type="match status" value="1"/>
</dbReference>
<dbReference type="RefSeq" id="XP_003064906.1">
    <property type="nucleotide sequence ID" value="XM_003064860.1"/>
</dbReference>
<dbReference type="Pfam" id="PF13843">
    <property type="entry name" value="DDE_Tnp_1_7"/>
    <property type="match status" value="1"/>
</dbReference>
<reference evidence="3 4" key="1">
    <citation type="journal article" date="2009" name="Science">
        <title>Green evolution and dynamic adaptations revealed by genomes of the marine picoeukaryotes Micromonas.</title>
        <authorList>
            <person name="Worden A.Z."/>
            <person name="Lee J.H."/>
            <person name="Mock T."/>
            <person name="Rouze P."/>
            <person name="Simmons M.P."/>
            <person name="Aerts A.L."/>
            <person name="Allen A.E."/>
            <person name="Cuvelier M.L."/>
            <person name="Derelle E."/>
            <person name="Everett M.V."/>
            <person name="Foulon E."/>
            <person name="Grimwood J."/>
            <person name="Gundlach H."/>
            <person name="Henrissat B."/>
            <person name="Napoli C."/>
            <person name="McDonald S.M."/>
            <person name="Parker M.S."/>
            <person name="Rombauts S."/>
            <person name="Salamov A."/>
            <person name="Von Dassow P."/>
            <person name="Badger J.H."/>
            <person name="Coutinho P.M."/>
            <person name="Demir E."/>
            <person name="Dubchak I."/>
            <person name="Gentemann C."/>
            <person name="Eikrem W."/>
            <person name="Gready J.E."/>
            <person name="John U."/>
            <person name="Lanier W."/>
            <person name="Lindquist E.A."/>
            <person name="Lucas S."/>
            <person name="Mayer K.F."/>
            <person name="Moreau H."/>
            <person name="Not F."/>
            <person name="Otillar R."/>
            <person name="Panaud O."/>
            <person name="Pangilinan J."/>
            <person name="Paulsen I."/>
            <person name="Piegu B."/>
            <person name="Poliakov A."/>
            <person name="Robbens S."/>
            <person name="Schmutz J."/>
            <person name="Toulza E."/>
            <person name="Wyss T."/>
            <person name="Zelensky A."/>
            <person name="Zhou K."/>
            <person name="Armbrust E.V."/>
            <person name="Bhattacharya D."/>
            <person name="Goodenough U.W."/>
            <person name="Van de Peer Y."/>
            <person name="Grigoriev I.V."/>
        </authorList>
    </citation>
    <scope>NUCLEOTIDE SEQUENCE [LARGE SCALE GENOMIC DNA]</scope>
    <source>
        <strain evidence="3 4">CCMP1545</strain>
    </source>
</reference>
<feature type="domain" description="PiggyBac transposable element-derived protein" evidence="2">
    <location>
        <begin position="103"/>
        <end position="254"/>
    </location>
</feature>
<dbReference type="KEGG" id="mpp:MICPUCDRAFT_49346"/>
<dbReference type="InterPro" id="IPR029526">
    <property type="entry name" value="PGBD"/>
</dbReference>
<dbReference type="STRING" id="564608.C1NAG8"/>
<accession>C1NAG8</accession>
<organism evidence="4">
    <name type="scientific">Micromonas pusilla (strain CCMP1545)</name>
    <name type="common">Picoplanktonic green alga</name>
    <dbReference type="NCBI Taxonomy" id="564608"/>
    <lineage>
        <taxon>Eukaryota</taxon>
        <taxon>Viridiplantae</taxon>
        <taxon>Chlorophyta</taxon>
        <taxon>Mamiellophyceae</taxon>
        <taxon>Mamiellales</taxon>
        <taxon>Mamiellaceae</taxon>
        <taxon>Micromonas</taxon>
    </lineage>
</organism>
<evidence type="ECO:0000256" key="1">
    <source>
        <dbReference type="SAM" id="MobiDB-lite"/>
    </source>
</evidence>
<dbReference type="PANTHER" id="PTHR46599">
    <property type="entry name" value="PIGGYBAC TRANSPOSABLE ELEMENT-DERIVED PROTEIN 4"/>
    <property type="match status" value="1"/>
</dbReference>
<dbReference type="GeneID" id="9690399"/>
<feature type="region of interest" description="Disordered" evidence="1">
    <location>
        <begin position="356"/>
        <end position="393"/>
    </location>
</feature>
<sequence>MRELAMAAAETSGGLVGALADDDIGAAGEGDAGEEVMDSDDDDIDIEAALGRGDYAAADPYEDMQEEEEIEAIEDPTSRLLTFRFLGGTRIRLNGHGATFIFDRKAGETVKDIVFDLISALPHHGFHIATDNYFTSPGLFRWINMTFNIKVHGTLRPNYGICPAFRDPAVRDALEALGEGAFEPPQYGDSGLVQWLWMDSSLVNFLSTVPSHHVDSTSTYLDVTRRIPGTGSVTQPAPRVASDYNKLMKVVDKVCTTRARSALFSSLHLLSPRLTPLDPIHLRHQCDQMRGTYSVQRRCKKWTGAIVSWVLDVVAINIYALLRKARGDFVQQGFKVGKLNARDAVQKKLIAGLLARGSSTPPESGEGASAVRKRKRASKGSAGRTPSGGSAAPVAADCVSIPRDVAAHFVMVKGGKGDCAWCKEKLDIRKQTFQRCNHKDCGVSLHTKLGCWGK</sequence>
<evidence type="ECO:0000259" key="2">
    <source>
        <dbReference type="Pfam" id="PF13843"/>
    </source>
</evidence>
<protein>
    <submittedName>
        <fullName evidence="3">Predicted protein</fullName>
    </submittedName>
</protein>
<name>C1NAG8_MICPC</name>
<evidence type="ECO:0000313" key="3">
    <source>
        <dbReference type="EMBL" id="EEH50886.1"/>
    </source>
</evidence>
<dbReference type="EMBL" id="GG663753">
    <property type="protein sequence ID" value="EEH50886.1"/>
    <property type="molecule type" value="Genomic_DNA"/>
</dbReference>
<dbReference type="OrthoDB" id="6350956at2759"/>
<gene>
    <name evidence="3" type="ORF">MICPUCDRAFT_49346</name>
</gene>
<dbReference type="Proteomes" id="UP000001876">
    <property type="component" value="Unassembled WGS sequence"/>
</dbReference>